<evidence type="ECO:0000259" key="2">
    <source>
        <dbReference type="Pfam" id="PF13546"/>
    </source>
</evidence>
<keyword evidence="1" id="KW-0812">Transmembrane</keyword>
<dbReference type="RefSeq" id="WP_015759416.1">
    <property type="nucleotide sequence ID" value="NC_013216.1"/>
</dbReference>
<gene>
    <name evidence="3" type="ordered locus">Dtox_4070</name>
</gene>
<evidence type="ECO:0000256" key="1">
    <source>
        <dbReference type="SAM" id="Phobius"/>
    </source>
</evidence>
<organism evidence="3 4">
    <name type="scientific">Desulfofarcimen acetoxidans (strain ATCC 49208 / DSM 771 / KCTC 5769 / VKM B-1644 / 5575)</name>
    <name type="common">Desulfotomaculum acetoxidans</name>
    <dbReference type="NCBI Taxonomy" id="485916"/>
    <lineage>
        <taxon>Bacteria</taxon>
        <taxon>Bacillati</taxon>
        <taxon>Bacillota</taxon>
        <taxon>Clostridia</taxon>
        <taxon>Eubacteriales</taxon>
        <taxon>Peptococcaceae</taxon>
        <taxon>Desulfofarcimen</taxon>
    </lineage>
</organism>
<dbReference type="OrthoDB" id="5418787at2"/>
<feature type="domain" description="Transposase IS701-like DDE" evidence="2">
    <location>
        <begin position="11"/>
        <end position="263"/>
    </location>
</feature>
<keyword evidence="1" id="KW-0472">Membrane</keyword>
<dbReference type="EMBL" id="CP001720">
    <property type="protein sequence ID" value="ACV64746.1"/>
    <property type="molecule type" value="Genomic_DNA"/>
</dbReference>
<dbReference type="KEGG" id="dae:Dtox_4070"/>
<protein>
    <recommendedName>
        <fullName evidence="2">Transposase IS701-like DDE domain-containing protein</fullName>
    </recommendedName>
</protein>
<reference evidence="3 4" key="1">
    <citation type="journal article" date="2009" name="Stand. Genomic Sci.">
        <title>Complete genome sequence of Desulfotomaculum acetoxidans type strain (5575).</title>
        <authorList>
            <person name="Spring S."/>
            <person name="Lapidus A."/>
            <person name="Schroder M."/>
            <person name="Gleim D."/>
            <person name="Sims D."/>
            <person name="Meincke L."/>
            <person name="Glavina Del Rio T."/>
            <person name="Tice H."/>
            <person name="Copeland A."/>
            <person name="Cheng J.F."/>
            <person name="Lucas S."/>
            <person name="Chen F."/>
            <person name="Nolan M."/>
            <person name="Bruce D."/>
            <person name="Goodwin L."/>
            <person name="Pitluck S."/>
            <person name="Ivanova N."/>
            <person name="Mavromatis K."/>
            <person name="Mikhailova N."/>
            <person name="Pati A."/>
            <person name="Chen A."/>
            <person name="Palaniappan K."/>
            <person name="Land M."/>
            <person name="Hauser L."/>
            <person name="Chang Y.J."/>
            <person name="Jeffries C.D."/>
            <person name="Chain P."/>
            <person name="Saunders E."/>
            <person name="Brettin T."/>
            <person name="Detter J.C."/>
            <person name="Goker M."/>
            <person name="Bristow J."/>
            <person name="Eisen J.A."/>
            <person name="Markowitz V."/>
            <person name="Hugenholtz P."/>
            <person name="Kyrpides N.C."/>
            <person name="Klenk H.P."/>
            <person name="Han C."/>
        </authorList>
    </citation>
    <scope>NUCLEOTIDE SEQUENCE [LARGE SCALE GENOMIC DNA]</scope>
    <source>
        <strain evidence="4">ATCC 49208 / DSM 771 / VKM B-1644</strain>
    </source>
</reference>
<dbReference type="Pfam" id="PF13546">
    <property type="entry name" value="DDE_5"/>
    <property type="match status" value="1"/>
</dbReference>
<dbReference type="AlphaFoldDB" id="C8VYM5"/>
<accession>C8VYM5</accession>
<dbReference type="eggNOG" id="COG3385">
    <property type="taxonomic scope" value="Bacteria"/>
</dbReference>
<sequence>MISEVSKILMCFYQCFSRSASFYWFVITIVGLIIRLDHHGISSIIRWLGLKPNLYVSFLNFFRASSWKLENIQQCWLTIVKSRCPTVTIEDHLLFVGDGTKVSKEANYMPGVKKLHQESDNSGKPSYITGHHFGVLGLLAGKEKRKIFCIPIMAEIHEGVDKIRDFQGKDSPILEGKEQTTLVTLMASAAVRMATQLGKKCLIILDGYFSVGPTFLIAKELVDQNGNRLLHLITRAKKNVVAYEDPPPKTGKRGRPRTYGNALKLMKLFKLRHTDFQEAEIIIYNQQKTISFLCIDLLWKPIKEKVRFVLV</sequence>
<name>C8VYM5_DESAS</name>
<evidence type="ECO:0000313" key="3">
    <source>
        <dbReference type="EMBL" id="ACV64746.1"/>
    </source>
</evidence>
<proteinExistence type="predicted"/>
<keyword evidence="4" id="KW-1185">Reference proteome</keyword>
<feature type="transmembrane region" description="Helical" evidence="1">
    <location>
        <begin position="20"/>
        <end position="36"/>
    </location>
</feature>
<dbReference type="HOGENOM" id="CLU_1043893_0_0_9"/>
<dbReference type="STRING" id="485916.Dtox_4070"/>
<dbReference type="InterPro" id="IPR038721">
    <property type="entry name" value="IS701-like_DDE_dom"/>
</dbReference>
<evidence type="ECO:0000313" key="4">
    <source>
        <dbReference type="Proteomes" id="UP000002217"/>
    </source>
</evidence>
<keyword evidence="1" id="KW-1133">Transmembrane helix</keyword>
<dbReference type="Proteomes" id="UP000002217">
    <property type="component" value="Chromosome"/>
</dbReference>